<evidence type="ECO:0000313" key="2">
    <source>
        <dbReference type="EMBL" id="CAB4044390.1"/>
    </source>
</evidence>
<protein>
    <submittedName>
        <fullName evidence="2">Uncharacterized protein</fullName>
    </submittedName>
</protein>
<dbReference type="EMBL" id="CACRXK020034782">
    <property type="protein sequence ID" value="CAB4044390.1"/>
    <property type="molecule type" value="Genomic_DNA"/>
</dbReference>
<sequence>MPVGERPKPVSHLPPDLEIEKWFNESNNERLRSCTIVRNVQWRKRENKVLLGAFLKKKAKQIEVSAACLETELEKNDNTVNAVESEENEGAAEPEGPIQKMLQDTEGKLGNYVTGIVLQTRRQFCTLNFDFSECYPLFPVGTVESERNEGEAELEKQMLQSSDCSDSEHNYETGQ</sequence>
<feature type="region of interest" description="Disordered" evidence="1">
    <location>
        <begin position="145"/>
        <end position="175"/>
    </location>
</feature>
<gene>
    <name evidence="2" type="ORF">PACLA_8A027473</name>
</gene>
<organism evidence="2 3">
    <name type="scientific">Paramuricea clavata</name>
    <name type="common">Red gorgonian</name>
    <name type="synonym">Violescent sea-whip</name>
    <dbReference type="NCBI Taxonomy" id="317549"/>
    <lineage>
        <taxon>Eukaryota</taxon>
        <taxon>Metazoa</taxon>
        <taxon>Cnidaria</taxon>
        <taxon>Anthozoa</taxon>
        <taxon>Octocorallia</taxon>
        <taxon>Malacalcyonacea</taxon>
        <taxon>Plexauridae</taxon>
        <taxon>Paramuricea</taxon>
    </lineage>
</organism>
<evidence type="ECO:0000313" key="3">
    <source>
        <dbReference type="Proteomes" id="UP001152795"/>
    </source>
</evidence>
<name>A0A6S7KQC4_PARCT</name>
<evidence type="ECO:0000256" key="1">
    <source>
        <dbReference type="SAM" id="MobiDB-lite"/>
    </source>
</evidence>
<keyword evidence="3" id="KW-1185">Reference proteome</keyword>
<proteinExistence type="predicted"/>
<comment type="caution">
    <text evidence="2">The sequence shown here is derived from an EMBL/GenBank/DDBJ whole genome shotgun (WGS) entry which is preliminary data.</text>
</comment>
<dbReference type="Proteomes" id="UP001152795">
    <property type="component" value="Unassembled WGS sequence"/>
</dbReference>
<dbReference type="AlphaFoldDB" id="A0A6S7KQC4"/>
<accession>A0A6S7KQC4</accession>
<reference evidence="2" key="1">
    <citation type="submission" date="2020-04" db="EMBL/GenBank/DDBJ databases">
        <authorList>
            <person name="Alioto T."/>
            <person name="Alioto T."/>
            <person name="Gomez Garrido J."/>
        </authorList>
    </citation>
    <scope>NUCLEOTIDE SEQUENCE</scope>
    <source>
        <strain evidence="2">A484AB</strain>
    </source>
</reference>
<feature type="compositionally biased region" description="Basic and acidic residues" evidence="1">
    <location>
        <begin position="145"/>
        <end position="156"/>
    </location>
</feature>
<feature type="compositionally biased region" description="Basic and acidic residues" evidence="1">
    <location>
        <begin position="166"/>
        <end position="175"/>
    </location>
</feature>